<keyword evidence="12 15" id="KW-0472">Membrane</keyword>
<dbReference type="PANTHER" id="PTHR24302">
    <property type="entry name" value="CYTOCHROME P450 FAMILY 3"/>
    <property type="match status" value="1"/>
</dbReference>
<evidence type="ECO:0000256" key="1">
    <source>
        <dbReference type="ARBA" id="ARBA00001971"/>
    </source>
</evidence>
<evidence type="ECO:0000256" key="14">
    <source>
        <dbReference type="PIRSR" id="PIRSR602401-1"/>
    </source>
</evidence>
<protein>
    <recommendedName>
        <fullName evidence="18">Cytochrome P450</fullName>
    </recommendedName>
</protein>
<name>A0A3M6TQ60_POCDA</name>
<dbReference type="STRING" id="46731.A0A3M6TQ60"/>
<evidence type="ECO:0000256" key="6">
    <source>
        <dbReference type="ARBA" id="ARBA00022723"/>
    </source>
</evidence>
<evidence type="ECO:0000256" key="13">
    <source>
        <dbReference type="ARBA" id="ARBA00043906"/>
    </source>
</evidence>
<dbReference type="GO" id="GO:0008395">
    <property type="term" value="F:steroid hydroxylase activity"/>
    <property type="evidence" value="ECO:0007669"/>
    <property type="project" value="TreeGrafter"/>
</dbReference>
<dbReference type="InterPro" id="IPR036396">
    <property type="entry name" value="Cyt_P450_sf"/>
</dbReference>
<dbReference type="GO" id="GO:0016705">
    <property type="term" value="F:oxidoreductase activity, acting on paired donors, with incorporation or reduction of molecular oxygen"/>
    <property type="evidence" value="ECO:0007669"/>
    <property type="project" value="InterPro"/>
</dbReference>
<dbReference type="FunFam" id="1.10.630.10:FF:000042">
    <property type="entry name" value="Cytochrome P450"/>
    <property type="match status" value="1"/>
</dbReference>
<comment type="similarity">
    <text evidence="4">Belongs to the cytochrome P450 family.</text>
</comment>
<organism evidence="16 17">
    <name type="scientific">Pocillopora damicornis</name>
    <name type="common">Cauliflower coral</name>
    <name type="synonym">Millepora damicornis</name>
    <dbReference type="NCBI Taxonomy" id="46731"/>
    <lineage>
        <taxon>Eukaryota</taxon>
        <taxon>Metazoa</taxon>
        <taxon>Cnidaria</taxon>
        <taxon>Anthozoa</taxon>
        <taxon>Hexacorallia</taxon>
        <taxon>Scleractinia</taxon>
        <taxon>Astrocoeniina</taxon>
        <taxon>Pocilloporidae</taxon>
        <taxon>Pocillopora</taxon>
    </lineage>
</organism>
<accession>A0A3M6TQ60</accession>
<evidence type="ECO:0000256" key="2">
    <source>
        <dbReference type="ARBA" id="ARBA00004174"/>
    </source>
</evidence>
<dbReference type="InterPro" id="IPR001128">
    <property type="entry name" value="Cyt_P450"/>
</dbReference>
<evidence type="ECO:0000256" key="11">
    <source>
        <dbReference type="ARBA" id="ARBA00023033"/>
    </source>
</evidence>
<evidence type="ECO:0000313" key="16">
    <source>
        <dbReference type="EMBL" id="RMX43461.1"/>
    </source>
</evidence>
<evidence type="ECO:0000256" key="8">
    <source>
        <dbReference type="ARBA" id="ARBA00022848"/>
    </source>
</evidence>
<dbReference type="GO" id="GO:0005789">
    <property type="term" value="C:endoplasmic reticulum membrane"/>
    <property type="evidence" value="ECO:0007669"/>
    <property type="project" value="UniProtKB-SubCell"/>
</dbReference>
<dbReference type="GO" id="GO:0020037">
    <property type="term" value="F:heme binding"/>
    <property type="evidence" value="ECO:0007669"/>
    <property type="project" value="InterPro"/>
</dbReference>
<dbReference type="Pfam" id="PF00067">
    <property type="entry name" value="p450"/>
    <property type="match status" value="4"/>
</dbReference>
<dbReference type="OrthoDB" id="1470350at2759"/>
<dbReference type="FunFam" id="1.10.630.10:FF:000003">
    <property type="entry name" value="cytochrome P450 3A12-like isoform X2"/>
    <property type="match status" value="3"/>
</dbReference>
<evidence type="ECO:0000256" key="4">
    <source>
        <dbReference type="ARBA" id="ARBA00010617"/>
    </source>
</evidence>
<dbReference type="SUPFAM" id="SSF48264">
    <property type="entry name" value="Cytochrome P450"/>
    <property type="match status" value="4"/>
</dbReference>
<dbReference type="InterPro" id="IPR017972">
    <property type="entry name" value="Cyt_P450_CS"/>
</dbReference>
<comment type="function">
    <text evidence="13">Cytochromes P450 are a group of heme-thiolate monooxygenases. They oxidize a variety of structurally unrelated compounds, including steroids, fatty acids, and xenobiotics.</text>
</comment>
<evidence type="ECO:0000256" key="9">
    <source>
        <dbReference type="ARBA" id="ARBA00023002"/>
    </source>
</evidence>
<evidence type="ECO:0000256" key="3">
    <source>
        <dbReference type="ARBA" id="ARBA00004406"/>
    </source>
</evidence>
<comment type="caution">
    <text evidence="16">The sequence shown here is derived from an EMBL/GenBank/DDBJ whole genome shotgun (WGS) entry which is preliminary data.</text>
</comment>
<sequence length="1905" mass="218743">MADFLQTIIQFEKDHWVALLVGFLVVLFYWYCVAPFTVFMKLGIKGPRPLPFFGNSIRNLFDPNILPKLHVEWYKKYGKVFGIYFFRQHMLMVADPDMLKEILVKDFSKFHDRKPIVEIPKPYNKMLTIAQGQKWKDIRNTLTPTFSASKMKLMMTFMNQALDTFLLKAENASKTGEIVDFHRWLQSLTMEVILSTAFGVKAETQTVENDPITELAKKAMAPHPLVALVLLLPFGDRLFKYLPDPLDFDKIGSVAADIIAERTKENGNRKDQRKDMLQMMLDAKEETGGEKIDNEDIQAQSVVFLLAGYETSSTTLGFVCYHLALDTHMQDKLRDEIDHMWPGDEASPSYDVIHKMEYLDMVINEALRMYPPGFAIQRDCNETCTIKGVTIPNGMPILAPIYAIHHDPEIYPDPEKFDPERFTDAEKAKRHPYTYLPFGHGPHNCVGMRFALLEIKLTLVRLLKKFKLERTEKTAVPLGYVVGSVLTCPSGKIMLKICSKTQTGNMYRENRFTGSTKMADVLQAAFQFASDHWITLLVGFSIILYYWHWVSYYTVFTKLGITGPTPLPLLGNTRQTLLNPNFAPKLHVEWCAKYGRVFGLYLFRTPFLMVADPEMIKDILVKEFQKFHDRKLIVNFPKPYDRMLTLVPGQKWKDIRTTLTPTFSASKMKQMMTFMNESVDTFIDKVDKISETGEIVDFHKWLQSLTMEVILSTAFGVRAETQTTENDPITERAKKVMTPKPIVGLTLLLPFGDRLLNYLNDPFEFDPIGSVAANIIAERTTENSYRKAKRRDLLQMMLDAKEETGGQKIDNEDIQAQSLVFLIAGYETSSTTLGFVFYHLAIDTHVQDKLRDEIDRMWPEDEASPPYDLLHRMEYLDMVINEALRMYPPGFVLQRDCNETCTIKGVKIPQGMPIMVPCYAVHHDPEIYPDPEKFDPERFTEDEKAKRHPYAFMPFGHGPRNCVGMRFALLEIKLTLVRLLRKYKLERTEKTAVPLDYVVTSTMSCPQGQLHTSAFKMAEIIQFASDYWVTLLAGFLILLFYRYCVAPFTLFRRLGIRGPTPLPLLGNSGRVLLDQNIAPKLHREWCRKYGRVFGMYFFRQPFLMVADPEMIRDVFVKEFPKFHDRKNSLKLRKPYDKMLAIVTGKKWKDIRSTLSPAFSASKMKQMMVLMNEAVGTLMKKVDYISRTKEIVDFNSWLQSLTMEIILSTAFGVKAETQTDENDPITQMARKATTPHPIIGVLFLLPFGDWLSKYVPDPFNFEKMWSLAENILAERTKVNGTSKPQRGDMLQLMLDAKDETGGEKIDYEDIIAQTLVFLIAGYETTSTTLGFVCYHLAVDTHVQDKLRNEIDRLWPVDEASPSYDVLHEMEYLDMVINEALRMYPPGFMTQRDCNETCTIKGIKIPKGLPVMIPIYAIHHDPEFWPEPERFDPERFTEAEKAKRSPYAFLPFGYGPRNCIGMRFALLEIKLTLVRLLKKYNLESTEKTAVPLNFAVALSLSCPPGKIMLRVSKREFCVVPFTVFKKLGIKGPTPLPFFGNSIQNQFNPSIVPQCQISWCKRYGRVFGIYIFRQPFLVVADPDMVKDILVKEFTKFHDRKKLVNFRKPYDRMLQVASGQKWKDIRSTLSPTFSAAKMKQATVNTFMQKVDRISKTGEIVDFHRWFQSLTMEIIFSTAFGLKVETQTVENDPVTELAKKAMAPHPLLGLVFLLPFGEYIINNLPDPFDCEKILSLSADIIAQRRDAKGEKSVARKDLLQLMLDAKGETGGGKIDYVDIEAQCLTFLLAGSDTSSTTLGFVCYELALHTNVQDKLRDEIDCMWARDEESPSYDTIHKMEYLDMVINETIRMHPPGFALHRDCNEACTTKGQVIPKGLPVMIPCYAIHHDPEIWPEPETFNPESCLHLRVF</sequence>
<keyword evidence="15" id="KW-1133">Transmembrane helix</keyword>
<evidence type="ECO:0008006" key="18">
    <source>
        <dbReference type="Google" id="ProtNLM"/>
    </source>
</evidence>
<keyword evidence="7" id="KW-0256">Endoplasmic reticulum</keyword>
<dbReference type="Proteomes" id="UP000275408">
    <property type="component" value="Unassembled WGS sequence"/>
</dbReference>
<dbReference type="InterPro" id="IPR002401">
    <property type="entry name" value="Cyt_P450_E_grp-I"/>
</dbReference>
<keyword evidence="5 14" id="KW-0349">Heme</keyword>
<evidence type="ECO:0000256" key="12">
    <source>
        <dbReference type="ARBA" id="ARBA00023136"/>
    </source>
</evidence>
<proteinExistence type="inferred from homology"/>
<comment type="subcellular location">
    <subcellularLocation>
        <location evidence="3">Endoplasmic reticulum membrane</location>
        <topology evidence="3">Peripheral membrane protein</topology>
    </subcellularLocation>
    <subcellularLocation>
        <location evidence="2">Microsome membrane</location>
        <topology evidence="2">Peripheral membrane protein</topology>
    </subcellularLocation>
</comment>
<keyword evidence="17" id="KW-1185">Reference proteome</keyword>
<feature type="binding site" description="axial binding residue" evidence="14">
    <location>
        <position position="1457"/>
    </location>
    <ligand>
        <name>heme</name>
        <dbReference type="ChEBI" id="CHEBI:30413"/>
    </ligand>
    <ligandPart>
        <name>Fe</name>
        <dbReference type="ChEBI" id="CHEBI:18248"/>
    </ligandPart>
</feature>
<dbReference type="GO" id="GO:0005506">
    <property type="term" value="F:iron ion binding"/>
    <property type="evidence" value="ECO:0007669"/>
    <property type="project" value="InterPro"/>
</dbReference>
<evidence type="ECO:0000256" key="10">
    <source>
        <dbReference type="ARBA" id="ARBA00023004"/>
    </source>
</evidence>
<reference evidence="16 17" key="1">
    <citation type="journal article" date="2018" name="Sci. Rep.">
        <title>Comparative analysis of the Pocillopora damicornis genome highlights role of immune system in coral evolution.</title>
        <authorList>
            <person name="Cunning R."/>
            <person name="Bay R.A."/>
            <person name="Gillette P."/>
            <person name="Baker A.C."/>
            <person name="Traylor-Knowles N."/>
        </authorList>
    </citation>
    <scope>NUCLEOTIDE SEQUENCE [LARGE SCALE GENOMIC DNA]</scope>
    <source>
        <strain evidence="16">RSMAS</strain>
        <tissue evidence="16">Whole animal</tissue>
    </source>
</reference>
<comment type="cofactor">
    <cofactor evidence="1 14">
        <name>heme</name>
        <dbReference type="ChEBI" id="CHEBI:30413"/>
    </cofactor>
</comment>
<dbReference type="PANTHER" id="PTHR24302:SF15">
    <property type="entry name" value="FATTY-ACID PEROXYGENASE"/>
    <property type="match status" value="1"/>
</dbReference>
<dbReference type="PRINTS" id="PR00385">
    <property type="entry name" value="P450"/>
</dbReference>
<keyword evidence="8" id="KW-0492">Microsome</keyword>
<keyword evidence="9" id="KW-0560">Oxidoreductase</keyword>
<gene>
    <name evidence="16" type="ORF">pdam_00001883</name>
</gene>
<dbReference type="CDD" id="cd11055">
    <property type="entry name" value="CYP3A-like"/>
    <property type="match status" value="4"/>
</dbReference>
<evidence type="ECO:0000256" key="5">
    <source>
        <dbReference type="ARBA" id="ARBA00022617"/>
    </source>
</evidence>
<evidence type="ECO:0000313" key="17">
    <source>
        <dbReference type="Proteomes" id="UP000275408"/>
    </source>
</evidence>
<keyword evidence="10 14" id="KW-0408">Iron</keyword>
<dbReference type="Gene3D" id="1.10.630.10">
    <property type="entry name" value="Cytochrome P450"/>
    <property type="match status" value="4"/>
</dbReference>
<evidence type="ECO:0000256" key="15">
    <source>
        <dbReference type="SAM" id="Phobius"/>
    </source>
</evidence>
<keyword evidence="6 14" id="KW-0479">Metal-binding</keyword>
<dbReference type="InterPro" id="IPR050705">
    <property type="entry name" value="Cytochrome_P450_3A"/>
</dbReference>
<feature type="transmembrane region" description="Helical" evidence="15">
    <location>
        <begin position="16"/>
        <end position="39"/>
    </location>
</feature>
<dbReference type="EMBL" id="RCHS01003197">
    <property type="protein sequence ID" value="RMX43461.1"/>
    <property type="molecule type" value="Genomic_DNA"/>
</dbReference>
<dbReference type="PRINTS" id="PR00463">
    <property type="entry name" value="EP450I"/>
</dbReference>
<keyword evidence="11" id="KW-0503">Monooxygenase</keyword>
<dbReference type="PROSITE" id="PS00086">
    <property type="entry name" value="CYTOCHROME_P450"/>
    <property type="match status" value="3"/>
</dbReference>
<evidence type="ECO:0000256" key="7">
    <source>
        <dbReference type="ARBA" id="ARBA00022824"/>
    </source>
</evidence>
<keyword evidence="15" id="KW-0812">Transmembrane</keyword>